<accession>I3Z301</accession>
<dbReference type="KEGG" id="bbd:Belba_0976"/>
<dbReference type="EMBL" id="CP003281">
    <property type="protein sequence ID" value="AFL83619.1"/>
    <property type="molecule type" value="Genomic_DNA"/>
</dbReference>
<evidence type="ECO:0008006" key="3">
    <source>
        <dbReference type="Google" id="ProtNLM"/>
    </source>
</evidence>
<dbReference type="AlphaFoldDB" id="I3Z301"/>
<dbReference type="HOGENOM" id="CLU_2285949_0_0_10"/>
<sequence>MSRLIIIIILLFPSCIDKTTYPINELDVLPEYPQGLDAFYKYLKNGLILSDNLEPVELVFRLEIDLEGNVRNPRVIKGNFPFYEEQIVKKLIDSEKWIPGR</sequence>
<evidence type="ECO:0000313" key="2">
    <source>
        <dbReference type="Proteomes" id="UP000006050"/>
    </source>
</evidence>
<dbReference type="Proteomes" id="UP000006050">
    <property type="component" value="Chromosome"/>
</dbReference>
<dbReference type="OrthoDB" id="649093at2"/>
<evidence type="ECO:0000313" key="1">
    <source>
        <dbReference type="EMBL" id="AFL83619.1"/>
    </source>
</evidence>
<dbReference type="RefSeq" id="WP_014771626.1">
    <property type="nucleotide sequence ID" value="NC_018010.1"/>
</dbReference>
<protein>
    <recommendedName>
        <fullName evidence="3">TonB C-terminal domain-containing protein</fullName>
    </recommendedName>
</protein>
<name>I3Z301_BELBD</name>
<gene>
    <name evidence="1" type="ordered locus">Belba_0976</name>
</gene>
<reference evidence="2" key="1">
    <citation type="submission" date="2012-06" db="EMBL/GenBank/DDBJ databases">
        <title>The complete genome of Belliella baltica DSM 15883.</title>
        <authorList>
            <person name="Lucas S."/>
            <person name="Copeland A."/>
            <person name="Lapidus A."/>
            <person name="Goodwin L."/>
            <person name="Pitluck S."/>
            <person name="Peters L."/>
            <person name="Mikhailova N."/>
            <person name="Davenport K."/>
            <person name="Kyrpides N."/>
            <person name="Mavromatis K."/>
            <person name="Pagani I."/>
            <person name="Ivanova N."/>
            <person name="Ovchinnikova G."/>
            <person name="Zeytun A."/>
            <person name="Detter J.C."/>
            <person name="Han C."/>
            <person name="Land M."/>
            <person name="Hauser L."/>
            <person name="Markowitz V."/>
            <person name="Cheng J.-F."/>
            <person name="Hugenholtz P."/>
            <person name="Woyke T."/>
            <person name="Wu D."/>
            <person name="Tindall B."/>
            <person name="Pomrenke H."/>
            <person name="Brambilla E."/>
            <person name="Klenk H.-P."/>
            <person name="Eisen J.A."/>
        </authorList>
    </citation>
    <scope>NUCLEOTIDE SEQUENCE [LARGE SCALE GENOMIC DNA]</scope>
    <source>
        <strain evidence="2">DSM 15883 / CIP 108006 / LMG 21964 / BA134</strain>
    </source>
</reference>
<dbReference type="STRING" id="866536.Belba_0976"/>
<keyword evidence="2" id="KW-1185">Reference proteome</keyword>
<organism evidence="1 2">
    <name type="scientific">Belliella baltica (strain DSM 15883 / CIP 108006 / LMG 21964 / BA134)</name>
    <dbReference type="NCBI Taxonomy" id="866536"/>
    <lineage>
        <taxon>Bacteria</taxon>
        <taxon>Pseudomonadati</taxon>
        <taxon>Bacteroidota</taxon>
        <taxon>Cytophagia</taxon>
        <taxon>Cytophagales</taxon>
        <taxon>Cyclobacteriaceae</taxon>
        <taxon>Belliella</taxon>
    </lineage>
</organism>
<proteinExistence type="predicted"/>